<dbReference type="InterPro" id="IPR028579">
    <property type="entry name" value="Thym_Pase_Put"/>
</dbReference>
<dbReference type="SUPFAM" id="SSF47648">
    <property type="entry name" value="Nucleoside phosphorylase/phosphoribosyltransferase N-terminal domain"/>
    <property type="match status" value="1"/>
</dbReference>
<name>L8J681_9GAMM</name>
<comment type="similarity">
    <text evidence="4">Belongs to the thymidine/pyrimidine-nucleoside phosphorylase family. Type 2 subfamily.</text>
</comment>
<comment type="catalytic activity">
    <reaction evidence="3 4">
        <text>thymidine + phosphate = 2-deoxy-alpha-D-ribose 1-phosphate + thymine</text>
        <dbReference type="Rhea" id="RHEA:16037"/>
        <dbReference type="ChEBI" id="CHEBI:17748"/>
        <dbReference type="ChEBI" id="CHEBI:17821"/>
        <dbReference type="ChEBI" id="CHEBI:43474"/>
        <dbReference type="ChEBI" id="CHEBI:57259"/>
        <dbReference type="EC" id="2.4.2.4"/>
    </reaction>
</comment>
<dbReference type="PATRIC" id="fig|1056511.3.peg.3751"/>
<dbReference type="InterPro" id="IPR036320">
    <property type="entry name" value="Glycosyl_Trfase_fam3_N_dom_sf"/>
</dbReference>
<dbReference type="InterPro" id="IPR017459">
    <property type="entry name" value="Glycosyl_Trfase_fam3_N_dom"/>
</dbReference>
<evidence type="ECO:0000256" key="4">
    <source>
        <dbReference type="HAMAP-Rule" id="MF_00703"/>
    </source>
</evidence>
<dbReference type="PANTHER" id="PTHR10515">
    <property type="entry name" value="THYMIDINE PHOSPHORYLASE"/>
    <property type="match status" value="1"/>
</dbReference>
<dbReference type="GO" id="GO:0006213">
    <property type="term" value="P:pyrimidine nucleoside metabolic process"/>
    <property type="evidence" value="ECO:0007669"/>
    <property type="project" value="InterPro"/>
</dbReference>
<gene>
    <name evidence="6" type="ORF">C942_02828</name>
</gene>
<reference evidence="6 7" key="1">
    <citation type="submission" date="2012-12" db="EMBL/GenBank/DDBJ databases">
        <title>Genome Assembly of Photobacterium sp. AK15.</title>
        <authorList>
            <person name="Khatri I."/>
            <person name="Vaidya B."/>
            <person name="Srinivas T.N.R."/>
            <person name="Subramanian S."/>
            <person name="Pinnaka A."/>
        </authorList>
    </citation>
    <scope>NUCLEOTIDE SEQUENCE [LARGE SCALE GENOMIC DNA]</scope>
    <source>
        <strain evidence="6 7">AK15</strain>
    </source>
</reference>
<dbReference type="GO" id="GO:0006206">
    <property type="term" value="P:pyrimidine nucleobase metabolic process"/>
    <property type="evidence" value="ECO:0007669"/>
    <property type="project" value="InterPro"/>
</dbReference>
<dbReference type="InterPro" id="IPR035902">
    <property type="entry name" value="Nuc_phospho_transferase"/>
</dbReference>
<dbReference type="InterPro" id="IPR013102">
    <property type="entry name" value="PYNP_C"/>
</dbReference>
<dbReference type="Proteomes" id="UP000011134">
    <property type="component" value="Unassembled WGS sequence"/>
</dbReference>
<dbReference type="GO" id="GO:0004645">
    <property type="term" value="F:1,4-alpha-oligoglucan phosphorylase activity"/>
    <property type="evidence" value="ECO:0007669"/>
    <property type="project" value="InterPro"/>
</dbReference>
<dbReference type="Gene3D" id="3.90.1170.30">
    <property type="entry name" value="Pyrimidine nucleoside phosphorylase-like, C-terminal domain"/>
    <property type="match status" value="1"/>
</dbReference>
<organism evidence="6 7">
    <name type="scientific">Photobacterium marinum</name>
    <dbReference type="NCBI Taxonomy" id="1056511"/>
    <lineage>
        <taxon>Bacteria</taxon>
        <taxon>Pseudomonadati</taxon>
        <taxon>Pseudomonadota</taxon>
        <taxon>Gammaproteobacteria</taxon>
        <taxon>Vibrionales</taxon>
        <taxon>Vibrionaceae</taxon>
        <taxon>Photobacterium</taxon>
    </lineage>
</organism>
<dbReference type="EC" id="2.4.2.4" evidence="4"/>
<dbReference type="NCBIfam" id="NF003338">
    <property type="entry name" value="PRK04350.1"/>
    <property type="match status" value="1"/>
</dbReference>
<dbReference type="NCBIfam" id="TIGR02645">
    <property type="entry name" value="ARCH_P_rylase"/>
    <property type="match status" value="1"/>
</dbReference>
<dbReference type="Pfam" id="PF00591">
    <property type="entry name" value="Glycos_transf_3"/>
    <property type="match status" value="1"/>
</dbReference>
<dbReference type="InterPro" id="IPR013466">
    <property type="entry name" value="Thymidine/AMP_Pase"/>
</dbReference>
<sequence length="478" mass="51835">MRNDCHICRAEGFTANSRVTIELRGRQLIATLNVVEQYVLPRNHIGFSKVAAERLGIAYGDSIRVKHGPVLLSLSALRKKIYGNELNEAEIRSIIVDISTHRYSDIEIASFLSACAGHRLSAEEIIFLTRAMVNCGEKLSWQGHEKVFDKHCIGGLPGNRTTPLVVAIVSAAGLIIPKTSSRSITSPAGTADAMETLTRIELGLDEIQKVISHTGACLVWGGAVNLSPVDEVLIRVERALDLDGEGQLIASVLSKKIAAGSTHVLIDIPVGETAKIRTQADAERLAALFTEVGSALGLAVRCVISDGTKPVGSGIGPAEEMRDVLAVLQNKRSAPKDLRQRALFLAAQLLDFARGKGIDEALSLATSLLSSGRAWQQFQHIIDVQGERKELPMAKHQDIQYALQSGIVYDIDNRRLSRLAKLAGAPGEACAGLRLHVNVGNKVEQGQPLFTLFTASLGERDYALSYYRDNFDMFEIGD</sequence>
<evidence type="ECO:0000256" key="1">
    <source>
        <dbReference type="ARBA" id="ARBA00022676"/>
    </source>
</evidence>
<dbReference type="HAMAP" id="MF_00703">
    <property type="entry name" value="Thymid_phosp_2"/>
    <property type="match status" value="1"/>
</dbReference>
<evidence type="ECO:0000313" key="7">
    <source>
        <dbReference type="Proteomes" id="UP000011134"/>
    </source>
</evidence>
<evidence type="ECO:0000256" key="3">
    <source>
        <dbReference type="ARBA" id="ARBA00048550"/>
    </source>
</evidence>
<dbReference type="AlphaFoldDB" id="L8J681"/>
<dbReference type="SUPFAM" id="SSF52418">
    <property type="entry name" value="Nucleoside phosphorylase/phosphoribosyltransferase catalytic domain"/>
    <property type="match status" value="1"/>
</dbReference>
<dbReference type="EMBL" id="AMZO01000030">
    <property type="protein sequence ID" value="ELR64246.1"/>
    <property type="molecule type" value="Genomic_DNA"/>
</dbReference>
<dbReference type="InterPro" id="IPR036566">
    <property type="entry name" value="PYNP-like_C_sf"/>
</dbReference>
<accession>L8J681</accession>
<comment type="caution">
    <text evidence="6">The sequence shown here is derived from an EMBL/GenBank/DDBJ whole genome shotgun (WGS) entry which is preliminary data.</text>
</comment>
<evidence type="ECO:0000256" key="2">
    <source>
        <dbReference type="ARBA" id="ARBA00022679"/>
    </source>
</evidence>
<proteinExistence type="inferred from homology"/>
<keyword evidence="7" id="KW-1185">Reference proteome</keyword>
<dbReference type="SMART" id="SM00941">
    <property type="entry name" value="PYNP_C"/>
    <property type="match status" value="1"/>
</dbReference>
<feature type="domain" description="Pyrimidine nucleoside phosphorylase C-terminal" evidence="5">
    <location>
        <begin position="407"/>
        <end position="474"/>
    </location>
</feature>
<dbReference type="Gene3D" id="1.20.970.50">
    <property type="match status" value="1"/>
</dbReference>
<dbReference type="Gene3D" id="3.40.1030.10">
    <property type="entry name" value="Nucleoside phosphorylase/phosphoribosyltransferase catalytic domain"/>
    <property type="match status" value="1"/>
</dbReference>
<dbReference type="PANTHER" id="PTHR10515:SF0">
    <property type="entry name" value="THYMIDINE PHOSPHORYLASE"/>
    <property type="match status" value="1"/>
</dbReference>
<evidence type="ECO:0000313" key="6">
    <source>
        <dbReference type="EMBL" id="ELR64246.1"/>
    </source>
</evidence>
<dbReference type="GO" id="GO:0005829">
    <property type="term" value="C:cytosol"/>
    <property type="evidence" value="ECO:0007669"/>
    <property type="project" value="TreeGrafter"/>
</dbReference>
<evidence type="ECO:0000259" key="5">
    <source>
        <dbReference type="SMART" id="SM00941"/>
    </source>
</evidence>
<dbReference type="InterPro" id="IPR000312">
    <property type="entry name" value="Glycosyl_Trfase_fam3"/>
</dbReference>
<keyword evidence="2 4" id="KW-0808">Transferase</keyword>
<dbReference type="InterPro" id="IPR000053">
    <property type="entry name" value="Thymidine/pyrmidine_PPase"/>
</dbReference>
<protein>
    <recommendedName>
        <fullName evidence="4">Putative thymidine phosphorylase</fullName>
        <ecNumber evidence="4">2.4.2.4</ecNumber>
    </recommendedName>
    <alternativeName>
        <fullName evidence="4">TdRPase</fullName>
    </alternativeName>
</protein>
<dbReference type="SUPFAM" id="SSF54680">
    <property type="entry name" value="Pyrimidine nucleoside phosphorylase C-terminal domain"/>
    <property type="match status" value="1"/>
</dbReference>
<dbReference type="Pfam" id="PF02885">
    <property type="entry name" value="Glycos_trans_3N"/>
    <property type="match status" value="1"/>
</dbReference>
<dbReference type="GO" id="GO:0009032">
    <property type="term" value="F:thymidine phosphorylase activity"/>
    <property type="evidence" value="ECO:0007669"/>
    <property type="project" value="UniProtKB-UniRule"/>
</dbReference>
<dbReference type="Pfam" id="PF07831">
    <property type="entry name" value="PYNP_C"/>
    <property type="match status" value="1"/>
</dbReference>
<keyword evidence="1 4" id="KW-0328">Glycosyltransferase</keyword>